<dbReference type="SUPFAM" id="SSF46785">
    <property type="entry name" value="Winged helix' DNA-binding domain"/>
    <property type="match status" value="1"/>
</dbReference>
<dbReference type="InterPro" id="IPR036388">
    <property type="entry name" value="WH-like_DNA-bd_sf"/>
</dbReference>
<dbReference type="AlphaFoldDB" id="A0A133UVU1"/>
<protein>
    <recommendedName>
        <fullName evidence="1">ArnR1-like winged helix-turn-helix domain-containing protein</fullName>
    </recommendedName>
</protein>
<accession>A0A133UVU1</accession>
<dbReference type="EMBL" id="LHXR01000003">
    <property type="protein sequence ID" value="KXA98307.1"/>
    <property type="molecule type" value="Genomic_DNA"/>
</dbReference>
<evidence type="ECO:0000313" key="2">
    <source>
        <dbReference type="EMBL" id="KXA98307.1"/>
    </source>
</evidence>
<evidence type="ECO:0000313" key="3">
    <source>
        <dbReference type="Proteomes" id="UP000070463"/>
    </source>
</evidence>
<dbReference type="Pfam" id="PF14947">
    <property type="entry name" value="HTH_45"/>
    <property type="match status" value="1"/>
</dbReference>
<proteinExistence type="predicted"/>
<sequence length="114" mass="13066">MFKWSLEHGFNEDLVVYLRGSLEITADILKVAKDPTNKSNIIYSANLSFGQAGRYLEKCVEYGLLEVREEKSSKEYVTTKKGREFLEAFEAVGEIVDLERDNSEKNTKTFAVFQ</sequence>
<dbReference type="Proteomes" id="UP000070463">
    <property type="component" value="Unassembled WGS sequence"/>
</dbReference>
<organism evidence="2 3">
    <name type="scientific">candidate division MSBL1 archaeon SCGC-AAA259I09</name>
    <dbReference type="NCBI Taxonomy" id="1698267"/>
    <lineage>
        <taxon>Archaea</taxon>
        <taxon>Methanobacteriati</taxon>
        <taxon>Methanobacteriota</taxon>
        <taxon>candidate division MSBL1</taxon>
    </lineage>
</organism>
<evidence type="ECO:0000259" key="1">
    <source>
        <dbReference type="Pfam" id="PF14947"/>
    </source>
</evidence>
<dbReference type="InterPro" id="IPR038723">
    <property type="entry name" value="ArnR1-like_HTH"/>
</dbReference>
<dbReference type="Gene3D" id="1.10.10.10">
    <property type="entry name" value="Winged helix-like DNA-binding domain superfamily/Winged helix DNA-binding domain"/>
    <property type="match status" value="1"/>
</dbReference>
<comment type="caution">
    <text evidence="2">The sequence shown here is derived from an EMBL/GenBank/DDBJ whole genome shotgun (WGS) entry which is preliminary data.</text>
</comment>
<gene>
    <name evidence="2" type="ORF">AKJ37_00525</name>
</gene>
<dbReference type="InterPro" id="IPR036390">
    <property type="entry name" value="WH_DNA-bd_sf"/>
</dbReference>
<name>A0A133UVU1_9EURY</name>
<keyword evidence="3" id="KW-1185">Reference proteome</keyword>
<reference evidence="2 3" key="1">
    <citation type="journal article" date="2016" name="Sci. Rep.">
        <title>Metabolic traits of an uncultured archaeal lineage -MSBL1- from brine pools of the Red Sea.</title>
        <authorList>
            <person name="Mwirichia R."/>
            <person name="Alam I."/>
            <person name="Rashid M."/>
            <person name="Vinu M."/>
            <person name="Ba-Alawi W."/>
            <person name="Anthony Kamau A."/>
            <person name="Kamanda Ngugi D."/>
            <person name="Goker M."/>
            <person name="Klenk H.P."/>
            <person name="Bajic V."/>
            <person name="Stingl U."/>
        </authorList>
    </citation>
    <scope>NUCLEOTIDE SEQUENCE [LARGE SCALE GENOMIC DNA]</scope>
    <source>
        <strain evidence="2">SCGC-AAA259I09</strain>
    </source>
</reference>
<feature type="domain" description="ArnR1-like winged helix-turn-helix" evidence="1">
    <location>
        <begin position="19"/>
        <end position="94"/>
    </location>
</feature>